<dbReference type="PANTHER" id="PTHR30502">
    <property type="entry name" value="2-KETO-3-DEOXY-L-RHAMNONATE ALDOLASE"/>
    <property type="match status" value="1"/>
</dbReference>
<dbReference type="SUPFAM" id="SSF51621">
    <property type="entry name" value="Phosphoenolpyruvate/pyruvate domain"/>
    <property type="match status" value="1"/>
</dbReference>
<evidence type="ECO:0000256" key="3">
    <source>
        <dbReference type="ARBA" id="ARBA00023239"/>
    </source>
</evidence>
<sequence length="227" mass="23760">MVSEVLGLTDLDVVCLDAEHSPFDRMAVDQCVFALRGAGKPSLVRVPSTQPEHLLNALDCGATGVVVPHVTSADMAREVVATSHFGAGGRGYAGSTRAAGYTTKPMPAHKRDSAAQTVVFAQIEDIEAVECIDEIAAVQGIDCLFVGRIDLTVAYGAASPKDDVVLEAVERICAAGARHGCPVGMFVGDLSEIPHWRERGASVFLLSSDHNFMLSGAAALRDKVAGG</sequence>
<dbReference type="InterPro" id="IPR040442">
    <property type="entry name" value="Pyrv_kinase-like_dom_sf"/>
</dbReference>
<feature type="domain" description="HpcH/HpaI aldolase/citrate lyase" evidence="4">
    <location>
        <begin position="5"/>
        <end position="210"/>
    </location>
</feature>
<dbReference type="InterPro" id="IPR050251">
    <property type="entry name" value="HpcH-HpaI_aldolase"/>
</dbReference>
<evidence type="ECO:0000313" key="5">
    <source>
        <dbReference type="EMBL" id="PCO07086.1"/>
    </source>
</evidence>
<dbReference type="InterPro" id="IPR015813">
    <property type="entry name" value="Pyrv/PenolPyrv_kinase-like_dom"/>
</dbReference>
<gene>
    <name evidence="5" type="ORF">AWR36_001960</name>
</gene>
<comment type="similarity">
    <text evidence="1">Belongs to the HpcH/HpaI aldolase family.</text>
</comment>
<name>A0ABX4I4Q4_9GAMM</name>
<dbReference type="Pfam" id="PF03328">
    <property type="entry name" value="HpcH_HpaI"/>
    <property type="match status" value="1"/>
</dbReference>
<dbReference type="Proteomes" id="UP000218427">
    <property type="component" value="Unassembled WGS sequence"/>
</dbReference>
<evidence type="ECO:0000256" key="1">
    <source>
        <dbReference type="ARBA" id="ARBA00005568"/>
    </source>
</evidence>
<dbReference type="Gene3D" id="3.20.20.60">
    <property type="entry name" value="Phosphoenolpyruvate-binding domains"/>
    <property type="match status" value="1"/>
</dbReference>
<reference evidence="5" key="1">
    <citation type="submission" date="2017-08" db="EMBL/GenBank/DDBJ databases">
        <title>Microbulbifer marisrubri sp. nov., a halophilic alphaproteobacterium isolated from marine sediment of the Yellow Sea, China.</title>
        <authorList>
            <person name="Zhang G."/>
            <person name="Xiong Q."/>
        </authorList>
    </citation>
    <scope>NUCLEOTIDE SEQUENCE [LARGE SCALE GENOMIC DNA]</scope>
    <source>
        <strain evidence="5">WRN-8</strain>
    </source>
</reference>
<evidence type="ECO:0000256" key="2">
    <source>
        <dbReference type="ARBA" id="ARBA00022723"/>
    </source>
</evidence>
<comment type="caution">
    <text evidence="5">The sequence shown here is derived from an EMBL/GenBank/DDBJ whole genome shotgun (WGS) entry which is preliminary data.</text>
</comment>
<evidence type="ECO:0000313" key="6">
    <source>
        <dbReference type="Proteomes" id="UP000218427"/>
    </source>
</evidence>
<proteinExistence type="inferred from homology"/>
<dbReference type="EMBL" id="LRFG02000001">
    <property type="protein sequence ID" value="PCO07086.1"/>
    <property type="molecule type" value="Genomic_DNA"/>
</dbReference>
<dbReference type="PANTHER" id="PTHR30502:SF0">
    <property type="entry name" value="PHOSPHOENOLPYRUVATE CARBOXYLASE FAMILY PROTEIN"/>
    <property type="match status" value="1"/>
</dbReference>
<protein>
    <submittedName>
        <fullName evidence="5">Aldolase</fullName>
    </submittedName>
</protein>
<keyword evidence="3" id="KW-0456">Lyase</keyword>
<accession>A0ABX4I4Q4</accession>
<keyword evidence="6" id="KW-1185">Reference proteome</keyword>
<dbReference type="InterPro" id="IPR005000">
    <property type="entry name" value="Aldolase/citrate-lyase_domain"/>
</dbReference>
<keyword evidence="2" id="KW-0479">Metal-binding</keyword>
<organism evidence="5 6">
    <name type="scientific">Microbulbifer flavimaris</name>
    <dbReference type="NCBI Taxonomy" id="1781068"/>
    <lineage>
        <taxon>Bacteria</taxon>
        <taxon>Pseudomonadati</taxon>
        <taxon>Pseudomonadota</taxon>
        <taxon>Gammaproteobacteria</taxon>
        <taxon>Cellvibrionales</taxon>
        <taxon>Microbulbiferaceae</taxon>
        <taxon>Microbulbifer</taxon>
    </lineage>
</organism>
<evidence type="ECO:0000259" key="4">
    <source>
        <dbReference type="Pfam" id="PF03328"/>
    </source>
</evidence>